<sequence>MAPTKNFDLVERFSAAFDDDNKLNALCKDIAIDIEKGTIKLFKVVEELGEFLTNTDASVRENGVRSLSKILLNISKNFLNEQELQLMTLFYCDRLNDHHSIIPAIITGILAIVQMENFPKDSPSKLFLALFRNVRCQSELQETRNNIYTILKILLSSRLEDLKLLGPDFVYGVISSMDGESDPRNLMLLFSFLPDFIKQFNLHHLVEEMFEVIACYFPVDFNSNAKDGREITRDDLAISLEYCLSAIPQFAEYCLPLIIEKLDSNLRIAKMDSLRLLARSSGVFGVEGLKQHLDELWPLLRKEVLPGNDEELKEQALKSITSVTKAISDDEEILATFVKKIIADTRSSLCDVQLSLYWPAEKLLEAICKANDKSCRLVLKTVVTLCLAQYTTNISKLDRISLIETLNNFMTIYTEFGCNIYDISELSWTDLPSLYLNELSTIKNEYILKAKLIDGLAILKMSLTECQRQSLYSEVCNEIDYGNDCTRLSCQSIFITFAKLYSNEVLDVINKQLKLNGVETSILKNRIEVFATIGKILNLGSTVLSILVELSICNVPEIAFASMNSIKKLLMSRKFEYNIHNYLYNNTNIMDEIFHLKFAHNYNATELSELHNLLSDICLLIIRKLSAEDQQNVVEKYFNYLKANMNKNISLWVGLLTPLLPCNFTQQIIDLLMLFVEISLNSTCKNTRLSSCRLAAVIINKMNENDNFEKYLNMVRTEIVNILNGDKNNLEQKQAAVILHAWITKALITRGSKKSQNFLDYHVDLLRIEMIGEFTGENFHIFVDKNENTLIEDNFCIVKLFYKQRVFQNIIKQNETFIDNARQNYLIALIHLVEETPMELLLMHLVQLVPLLVESLSLDNGQLILSTLKTLKLLLETKNEIFIEQIQSFISRCLKLSTHPKMHVRIAALNCLSSYCNYSTVSLKPYKDDVLEKLSETIDDKKRLVRQMAVNARIRWYLIDAPGV</sequence>
<protein>
    <recommendedName>
        <fullName evidence="5">MMS19 nucleotide excision repair protein</fullName>
    </recommendedName>
</protein>
<dbReference type="PANTHER" id="PTHR12891">
    <property type="entry name" value="DNA REPAIR/TRANSCRIPTION PROTEIN MET18/MMS19"/>
    <property type="match status" value="1"/>
</dbReference>
<keyword evidence="5" id="KW-0963">Cytoplasm</keyword>
<dbReference type="AlphaFoldDB" id="A0AA39F025"/>
<dbReference type="InterPro" id="IPR029240">
    <property type="entry name" value="MMS19_N"/>
</dbReference>
<dbReference type="InterPro" id="IPR039920">
    <property type="entry name" value="MMS19"/>
</dbReference>
<dbReference type="Gene3D" id="1.25.10.10">
    <property type="entry name" value="Leucine-rich Repeat Variant"/>
    <property type="match status" value="2"/>
</dbReference>
<organism evidence="8 9">
    <name type="scientific">Microctonus aethiopoides</name>
    <dbReference type="NCBI Taxonomy" id="144406"/>
    <lineage>
        <taxon>Eukaryota</taxon>
        <taxon>Metazoa</taxon>
        <taxon>Ecdysozoa</taxon>
        <taxon>Arthropoda</taxon>
        <taxon>Hexapoda</taxon>
        <taxon>Insecta</taxon>
        <taxon>Pterygota</taxon>
        <taxon>Neoptera</taxon>
        <taxon>Endopterygota</taxon>
        <taxon>Hymenoptera</taxon>
        <taxon>Apocrita</taxon>
        <taxon>Ichneumonoidea</taxon>
        <taxon>Braconidae</taxon>
        <taxon>Euphorinae</taxon>
        <taxon>Microctonus</taxon>
    </lineage>
</organism>
<dbReference type="Proteomes" id="UP001168990">
    <property type="component" value="Unassembled WGS sequence"/>
</dbReference>
<dbReference type="InterPro" id="IPR024687">
    <property type="entry name" value="MMS19_C"/>
</dbReference>
<dbReference type="GO" id="GO:0097361">
    <property type="term" value="C:cytosolic [4Fe-4S] assembly targeting complex"/>
    <property type="evidence" value="ECO:0007669"/>
    <property type="project" value="UniProtKB-UniRule"/>
</dbReference>
<evidence type="ECO:0000259" key="7">
    <source>
        <dbReference type="Pfam" id="PF14500"/>
    </source>
</evidence>
<dbReference type="PANTHER" id="PTHR12891:SF0">
    <property type="entry name" value="MMS19 NUCLEOTIDE EXCISION REPAIR PROTEIN HOMOLOG"/>
    <property type="match status" value="1"/>
</dbReference>
<evidence type="ECO:0000256" key="1">
    <source>
        <dbReference type="ARBA" id="ARBA00004123"/>
    </source>
</evidence>
<comment type="similarity">
    <text evidence="2 5">Belongs to the MET18/MMS19 family.</text>
</comment>
<accession>A0AA39F025</accession>
<evidence type="ECO:0000313" key="9">
    <source>
        <dbReference type="Proteomes" id="UP001168990"/>
    </source>
</evidence>
<gene>
    <name evidence="8" type="ORF">PV328_010232</name>
</gene>
<keyword evidence="4 5" id="KW-0539">Nucleus</keyword>
<evidence type="ECO:0000256" key="2">
    <source>
        <dbReference type="ARBA" id="ARBA00009340"/>
    </source>
</evidence>
<dbReference type="SUPFAM" id="SSF48371">
    <property type="entry name" value="ARM repeat"/>
    <property type="match status" value="1"/>
</dbReference>
<evidence type="ECO:0000256" key="4">
    <source>
        <dbReference type="ARBA" id="ARBA00023242"/>
    </source>
</evidence>
<dbReference type="GO" id="GO:0006281">
    <property type="term" value="P:DNA repair"/>
    <property type="evidence" value="ECO:0007669"/>
    <property type="project" value="UniProtKB-UniRule"/>
</dbReference>
<dbReference type="Pfam" id="PF12460">
    <property type="entry name" value="MMS19_C"/>
    <property type="match status" value="1"/>
</dbReference>
<keyword evidence="5" id="KW-0227">DNA damage</keyword>
<comment type="function">
    <text evidence="5">Key component of the cytosolic iron-sulfur protein assembly (CIA) complex, a multiprotein complex that mediates the incorporation of iron-sulfur cluster into apoproteins specifically involved in DNA metabolism and genomic integrity. In the CIA complex, MMS19 acts as an adapter between early-acting CIA components and a subset of cellular target iron-sulfur proteins.</text>
</comment>
<evidence type="ECO:0000313" key="8">
    <source>
        <dbReference type="EMBL" id="KAK0159345.1"/>
    </source>
</evidence>
<keyword evidence="5" id="KW-0206">Cytoskeleton</keyword>
<evidence type="ECO:0000256" key="5">
    <source>
        <dbReference type="RuleBase" id="RU367072"/>
    </source>
</evidence>
<keyword evidence="5" id="KW-0234">DNA repair</keyword>
<feature type="domain" description="MMS19 C-terminal" evidence="6">
    <location>
        <begin position="553"/>
        <end position="913"/>
    </location>
</feature>
<keyword evidence="9" id="KW-1185">Reference proteome</keyword>
<dbReference type="GO" id="GO:0005819">
    <property type="term" value="C:spindle"/>
    <property type="evidence" value="ECO:0007669"/>
    <property type="project" value="UniProtKB-SubCell"/>
</dbReference>
<comment type="subunit">
    <text evidence="5">Component of the CIA complex.</text>
</comment>
<reference evidence="8" key="2">
    <citation type="submission" date="2023-03" db="EMBL/GenBank/DDBJ databases">
        <authorList>
            <person name="Inwood S.N."/>
            <person name="Skelly J.G."/>
            <person name="Guhlin J."/>
            <person name="Harrop T.W.R."/>
            <person name="Goldson S.G."/>
            <person name="Dearden P.K."/>
        </authorList>
    </citation>
    <scope>NUCLEOTIDE SEQUENCE</scope>
    <source>
        <strain evidence="8">Irish</strain>
        <tissue evidence="8">Whole body</tissue>
    </source>
</reference>
<evidence type="ECO:0000256" key="3">
    <source>
        <dbReference type="ARBA" id="ARBA00022737"/>
    </source>
</evidence>
<dbReference type="GO" id="GO:0016226">
    <property type="term" value="P:iron-sulfur cluster assembly"/>
    <property type="evidence" value="ECO:0007669"/>
    <property type="project" value="UniProtKB-UniRule"/>
</dbReference>
<comment type="caution">
    <text evidence="8">The sequence shown here is derived from an EMBL/GenBank/DDBJ whole genome shotgun (WGS) entry which is preliminary data.</text>
</comment>
<evidence type="ECO:0000259" key="6">
    <source>
        <dbReference type="Pfam" id="PF12460"/>
    </source>
</evidence>
<reference evidence="8" key="1">
    <citation type="journal article" date="2023" name="bioRxiv">
        <title>Scaffold-level genome assemblies of two parasitoid biocontrol wasps reveal the parthenogenesis mechanism and an associated novel virus.</title>
        <authorList>
            <person name="Inwood S."/>
            <person name="Skelly J."/>
            <person name="Guhlin J."/>
            <person name="Harrop T."/>
            <person name="Goldson S."/>
            <person name="Dearden P."/>
        </authorList>
    </citation>
    <scope>NUCLEOTIDE SEQUENCE</scope>
    <source>
        <strain evidence="8">Irish</strain>
        <tissue evidence="8">Whole body</tissue>
    </source>
</reference>
<dbReference type="InterPro" id="IPR016024">
    <property type="entry name" value="ARM-type_fold"/>
</dbReference>
<dbReference type="InterPro" id="IPR011989">
    <property type="entry name" value="ARM-like"/>
</dbReference>
<proteinExistence type="inferred from homology"/>
<keyword evidence="3" id="KW-0677">Repeat</keyword>
<dbReference type="Pfam" id="PF14500">
    <property type="entry name" value="MMS19_N"/>
    <property type="match status" value="1"/>
</dbReference>
<comment type="subcellular location">
    <subcellularLocation>
        <location evidence="5">Cytoplasm</location>
        <location evidence="5">Cytoskeleton</location>
        <location evidence="5">Spindle</location>
    </subcellularLocation>
    <subcellularLocation>
        <location evidence="1 5">Nucleus</location>
    </subcellularLocation>
</comment>
<feature type="domain" description="MMS19 N-terminal" evidence="7">
    <location>
        <begin position="45"/>
        <end position="305"/>
    </location>
</feature>
<name>A0AA39F025_9HYME</name>
<dbReference type="GO" id="GO:0005634">
    <property type="term" value="C:nucleus"/>
    <property type="evidence" value="ECO:0007669"/>
    <property type="project" value="UniProtKB-SubCell"/>
</dbReference>
<dbReference type="EMBL" id="JAQQBS010001424">
    <property type="protein sequence ID" value="KAK0159345.1"/>
    <property type="molecule type" value="Genomic_DNA"/>
</dbReference>
<dbReference type="GO" id="GO:0051604">
    <property type="term" value="P:protein maturation"/>
    <property type="evidence" value="ECO:0007669"/>
    <property type="project" value="UniProtKB-UniRule"/>
</dbReference>